<dbReference type="PANTHER" id="PTHR31845">
    <property type="entry name" value="FINGER DOMAIN PROTEIN, PUTATIVE-RELATED"/>
    <property type="match status" value="1"/>
</dbReference>
<dbReference type="SUPFAM" id="SSF57701">
    <property type="entry name" value="Zn2/Cys6 DNA-binding domain"/>
    <property type="match status" value="1"/>
</dbReference>
<dbReference type="Pfam" id="PF04082">
    <property type="entry name" value="Fungal_trans"/>
    <property type="match status" value="1"/>
</dbReference>
<evidence type="ECO:0000256" key="5">
    <source>
        <dbReference type="ARBA" id="ARBA00023163"/>
    </source>
</evidence>
<dbReference type="InterPro" id="IPR001138">
    <property type="entry name" value="Zn2Cys6_DnaBD"/>
</dbReference>
<protein>
    <submittedName>
        <fullName evidence="9">GAL4-like Zn(II)2Cys6 (Or C6 zinc) binuclear cluster DNA-binding domain containing protein</fullName>
    </submittedName>
</protein>
<evidence type="ECO:0000256" key="2">
    <source>
        <dbReference type="ARBA" id="ARBA00022723"/>
    </source>
</evidence>
<dbReference type="GO" id="GO:0000976">
    <property type="term" value="F:transcription cis-regulatory region binding"/>
    <property type="evidence" value="ECO:0007669"/>
    <property type="project" value="TreeGrafter"/>
</dbReference>
<evidence type="ECO:0000256" key="1">
    <source>
        <dbReference type="ARBA" id="ARBA00004123"/>
    </source>
</evidence>
<evidence type="ECO:0000256" key="4">
    <source>
        <dbReference type="ARBA" id="ARBA00023125"/>
    </source>
</evidence>
<comment type="caution">
    <text evidence="9">The sequence shown here is derived from an EMBL/GenBank/DDBJ whole genome shotgun (WGS) entry which is preliminary data.</text>
</comment>
<keyword evidence="2" id="KW-0479">Metal-binding</keyword>
<feature type="compositionally biased region" description="Polar residues" evidence="7">
    <location>
        <begin position="1"/>
        <end position="11"/>
    </location>
</feature>
<feature type="region of interest" description="Disordered" evidence="7">
    <location>
        <begin position="1"/>
        <end position="37"/>
    </location>
</feature>
<dbReference type="Proteomes" id="UP001063166">
    <property type="component" value="Unassembled WGS sequence"/>
</dbReference>
<dbReference type="SMART" id="SM00906">
    <property type="entry name" value="Fungal_trans"/>
    <property type="match status" value="1"/>
</dbReference>
<comment type="subcellular location">
    <subcellularLocation>
        <location evidence="1">Nucleus</location>
    </subcellularLocation>
</comment>
<dbReference type="OrthoDB" id="3163292at2759"/>
<evidence type="ECO:0000256" key="6">
    <source>
        <dbReference type="ARBA" id="ARBA00023242"/>
    </source>
</evidence>
<dbReference type="CDD" id="cd00067">
    <property type="entry name" value="GAL4"/>
    <property type="match status" value="1"/>
</dbReference>
<dbReference type="GO" id="GO:0005634">
    <property type="term" value="C:nucleus"/>
    <property type="evidence" value="ECO:0007669"/>
    <property type="project" value="UniProtKB-SubCell"/>
</dbReference>
<dbReference type="CDD" id="cd12148">
    <property type="entry name" value="fungal_TF_MHR"/>
    <property type="match status" value="1"/>
</dbReference>
<dbReference type="InterPro" id="IPR007219">
    <property type="entry name" value="XnlR_reg_dom"/>
</dbReference>
<organism evidence="9 10">
    <name type="scientific">Lyophyllum shimeji</name>
    <name type="common">Hon-shimeji</name>
    <name type="synonym">Tricholoma shimeji</name>
    <dbReference type="NCBI Taxonomy" id="47721"/>
    <lineage>
        <taxon>Eukaryota</taxon>
        <taxon>Fungi</taxon>
        <taxon>Dikarya</taxon>
        <taxon>Basidiomycota</taxon>
        <taxon>Agaricomycotina</taxon>
        <taxon>Agaricomycetes</taxon>
        <taxon>Agaricomycetidae</taxon>
        <taxon>Agaricales</taxon>
        <taxon>Tricholomatineae</taxon>
        <taxon>Lyophyllaceae</taxon>
        <taxon>Lyophyllum</taxon>
    </lineage>
</organism>
<dbReference type="Gene3D" id="4.10.240.10">
    <property type="entry name" value="Zn(2)-C6 fungal-type DNA-binding domain"/>
    <property type="match status" value="1"/>
</dbReference>
<keyword evidence="10" id="KW-1185">Reference proteome</keyword>
<dbReference type="InterPro" id="IPR036864">
    <property type="entry name" value="Zn2-C6_fun-type_DNA-bd_sf"/>
</dbReference>
<keyword evidence="3" id="KW-0805">Transcription regulation</keyword>
<feature type="domain" description="Zn(2)-C6 fungal-type" evidence="8">
    <location>
        <begin position="47"/>
        <end position="77"/>
    </location>
</feature>
<evidence type="ECO:0000256" key="3">
    <source>
        <dbReference type="ARBA" id="ARBA00023015"/>
    </source>
</evidence>
<keyword evidence="4 9" id="KW-0238">DNA-binding</keyword>
<dbReference type="GO" id="GO:0000981">
    <property type="term" value="F:DNA-binding transcription factor activity, RNA polymerase II-specific"/>
    <property type="evidence" value="ECO:0007669"/>
    <property type="project" value="InterPro"/>
</dbReference>
<sequence>MLSTTTLSQPSLFRFQSRANDSDSTDEHDDRHGGMRRKQIAFRSSGACMHCKSLKVKCEFIPGESVCRRCHAGNYQCVPRSRKKRKPAPTHEDLQAKSHSQNLQIQALLLQFDKLKADNKIKQSMMRAQSTDVRPPDINRKSLMLQRWTSKARSPEESIRINFSPGYGLETPLSPPDIVQHGALYAEEIDYLFKIFFERVNPFFSILDPELHTAEKLIWTCPFLFTVICAVSSRYYEERPSLYLLAMEFARDAAGRALIDGSKSVDVCQAYLLMAVYPVPKKKWAEDRSWLLMGVAIRMAIELELNQPPPTTCSERERLNRTRTWLNCYCVDGSHAIQFGKMPMLRLDDYLARHSRQWYKSSSMNLPFDVHLCAYVHIIIIVAEWRSIMADEQKAADFDVVASVLETEAKLSHQMALWVELYAEEFSRLSLPICAYRGNTTQMITAYLRLVVLAVGFQHAAKLGFSRDSELVSKSVQAARAVIHIMAEQLYPTGNLRFAMEANFLYVSFAAAFLINLLRPKLLPLLDEESQEGIIQDVSGLIDILGSKAVALDGRHTPALYSRFLTSLLAKHNSKPPRATVQSSSSPNEPRFYAQYSDDRQPTPPHSYSWPDVMHAEDVSASGRHTEESAAEGGFYQYNDADMDLSLSHFVQTVTQGFPMCSHPAPEHVSIFTNGSNWDFPDTPATQSLQFGDLWRM</sequence>
<name>A0A9P3PFP5_LYOSH</name>
<keyword evidence="5" id="KW-0804">Transcription</keyword>
<dbReference type="EMBL" id="BRPK01000002">
    <property type="protein sequence ID" value="GLB35016.1"/>
    <property type="molecule type" value="Genomic_DNA"/>
</dbReference>
<proteinExistence type="predicted"/>
<dbReference type="GO" id="GO:0008270">
    <property type="term" value="F:zinc ion binding"/>
    <property type="evidence" value="ECO:0007669"/>
    <property type="project" value="InterPro"/>
</dbReference>
<dbReference type="PROSITE" id="PS00463">
    <property type="entry name" value="ZN2_CY6_FUNGAL_1"/>
    <property type="match status" value="1"/>
</dbReference>
<reference evidence="9" key="1">
    <citation type="submission" date="2022-07" db="EMBL/GenBank/DDBJ databases">
        <title>The genome of Lyophyllum shimeji provides insight into the initial evolution of ectomycorrhizal fungal genome.</title>
        <authorList>
            <person name="Kobayashi Y."/>
            <person name="Shibata T."/>
            <person name="Hirakawa H."/>
            <person name="Shigenobu S."/>
            <person name="Nishiyama T."/>
            <person name="Yamada A."/>
            <person name="Hasebe M."/>
            <person name="Kawaguchi M."/>
        </authorList>
    </citation>
    <scope>NUCLEOTIDE SEQUENCE</scope>
    <source>
        <strain evidence="9">AT787</strain>
    </source>
</reference>
<evidence type="ECO:0000259" key="8">
    <source>
        <dbReference type="PROSITE" id="PS00463"/>
    </source>
</evidence>
<accession>A0A9P3PFP5</accession>
<keyword evidence="6" id="KW-0539">Nucleus</keyword>
<feature type="region of interest" description="Disordered" evidence="7">
    <location>
        <begin position="78"/>
        <end position="99"/>
    </location>
</feature>
<dbReference type="PANTHER" id="PTHR31845:SF17">
    <property type="entry name" value="ZN(II)2CYS6 TRANSCRIPTION FACTOR (EUROFUNG)"/>
    <property type="match status" value="1"/>
</dbReference>
<evidence type="ECO:0000313" key="10">
    <source>
        <dbReference type="Proteomes" id="UP001063166"/>
    </source>
</evidence>
<evidence type="ECO:0000313" key="9">
    <source>
        <dbReference type="EMBL" id="GLB35016.1"/>
    </source>
</evidence>
<gene>
    <name evidence="9" type="ORF">LshimejAT787_0205810</name>
</gene>
<dbReference type="GO" id="GO:0006351">
    <property type="term" value="P:DNA-templated transcription"/>
    <property type="evidence" value="ECO:0007669"/>
    <property type="project" value="InterPro"/>
</dbReference>
<feature type="region of interest" description="Disordered" evidence="7">
    <location>
        <begin position="575"/>
        <end position="611"/>
    </location>
</feature>
<dbReference type="InterPro" id="IPR051089">
    <property type="entry name" value="prtT"/>
</dbReference>
<evidence type="ECO:0000256" key="7">
    <source>
        <dbReference type="SAM" id="MobiDB-lite"/>
    </source>
</evidence>
<dbReference type="AlphaFoldDB" id="A0A9P3PFP5"/>